<dbReference type="Proteomes" id="UP001652640">
    <property type="component" value="Chromosome 23"/>
</dbReference>
<organism evidence="6 7">
    <name type="scientific">Odocoileus virginianus</name>
    <name type="common">White-tailed deer</name>
    <dbReference type="NCBI Taxonomy" id="9874"/>
    <lineage>
        <taxon>Eukaryota</taxon>
        <taxon>Metazoa</taxon>
        <taxon>Chordata</taxon>
        <taxon>Craniata</taxon>
        <taxon>Vertebrata</taxon>
        <taxon>Euteleostomi</taxon>
        <taxon>Mammalia</taxon>
        <taxon>Eutheria</taxon>
        <taxon>Laurasiatheria</taxon>
        <taxon>Artiodactyla</taxon>
        <taxon>Ruminantia</taxon>
        <taxon>Pecora</taxon>
        <taxon>Cervidae</taxon>
        <taxon>Odocoileinae</taxon>
        <taxon>Odocoileus</taxon>
    </lineage>
</organism>
<feature type="domain" description="IF rod" evidence="5">
    <location>
        <begin position="73"/>
        <end position="471"/>
    </location>
</feature>
<gene>
    <name evidence="7" type="primary">IFFO1</name>
</gene>
<dbReference type="GeneID" id="110128136"/>
<dbReference type="PANTHER" id="PTHR14516:SF2">
    <property type="entry name" value="NON-HOMOLOGOUS END JOINING FACTOR IFFO1"/>
    <property type="match status" value="1"/>
</dbReference>
<feature type="compositionally biased region" description="Pro residues" evidence="4">
    <location>
        <begin position="39"/>
        <end position="61"/>
    </location>
</feature>
<evidence type="ECO:0000259" key="5">
    <source>
        <dbReference type="PROSITE" id="PS51842"/>
    </source>
</evidence>
<dbReference type="RefSeq" id="XP_070309220.1">
    <property type="nucleotide sequence ID" value="XM_070453119.1"/>
</dbReference>
<reference evidence="7" key="2">
    <citation type="submission" date="2025-08" db="UniProtKB">
        <authorList>
            <consortium name="RefSeq"/>
        </authorList>
    </citation>
    <scope>IDENTIFICATION</scope>
    <source>
        <tissue evidence="7">Tongue muscle</tissue>
    </source>
</reference>
<dbReference type="InterPro" id="IPR039008">
    <property type="entry name" value="IF_rod_dom"/>
</dbReference>
<evidence type="ECO:0000256" key="2">
    <source>
        <dbReference type="ARBA" id="ARBA00023054"/>
    </source>
</evidence>
<dbReference type="PANTHER" id="PTHR14516">
    <property type="entry name" value="1-PYRROLINE-5-CARBOXYLATE DEHYDROGENASE FAMILY MEMBER"/>
    <property type="match status" value="1"/>
</dbReference>
<dbReference type="PROSITE" id="PS51842">
    <property type="entry name" value="IF_ROD_2"/>
    <property type="match status" value="1"/>
</dbReference>
<evidence type="ECO:0000313" key="6">
    <source>
        <dbReference type="Proteomes" id="UP001652640"/>
    </source>
</evidence>
<feature type="compositionally biased region" description="Low complexity" evidence="4">
    <location>
        <begin position="443"/>
        <end position="454"/>
    </location>
</feature>
<evidence type="ECO:0000256" key="4">
    <source>
        <dbReference type="SAM" id="MobiDB-lite"/>
    </source>
</evidence>
<proteinExistence type="predicted"/>
<feature type="region of interest" description="Disordered" evidence="4">
    <location>
        <begin position="20"/>
        <end position="62"/>
    </location>
</feature>
<name>A0ABM4H0X0_ODOVR</name>
<protein>
    <submittedName>
        <fullName evidence="7">Non-homologous end joining factor IFFO1 isoform X6</fullName>
    </submittedName>
</protein>
<keyword evidence="2 3" id="KW-0175">Coiled coil</keyword>
<evidence type="ECO:0000256" key="1">
    <source>
        <dbReference type="ARBA" id="ARBA00022754"/>
    </source>
</evidence>
<keyword evidence="1" id="KW-0403">Intermediate filament</keyword>
<feature type="region of interest" description="Disordered" evidence="4">
    <location>
        <begin position="428"/>
        <end position="471"/>
    </location>
</feature>
<dbReference type="Gene3D" id="1.20.5.1160">
    <property type="entry name" value="Vasodilator-stimulated phosphoprotein"/>
    <property type="match status" value="1"/>
</dbReference>
<sequence length="471" mass="51325">MNPLFGPNLFLLQQEQQGLAGPLGDPLGGDHLAGGGDVPPAPLAPAGPAPYSPPGPGPAPPAAMALRNDLGSNINVLKTLNLRFRCFLAKVHELERRNRLLEKQLQQALEEGKQGRRGLPRRDQAVQTGFVSPVRPLGLPLGSRPAAVCTPSARVLGSPARSPAGPLTPSAACQPAPSTSASTAYSSSARFMPGTIWSFSHARRLGPGLEPTVVQGPGLSWVHPDGVGVQIDTITPEIRALYNVLAKVKRERDEYKRRWEEEYTVRLQLQERVNELQEEAQEADACQEELAMKVEQLKAELVVFKGLMSNNLTELDTKIQEKAMKVDMDICRRIDITAKLCDLAQQRNCEDMIKMFQPRPHPRLSACLGDAGVSVPCRNCVFSLSARPSRWFPLPSLPAGAPPPFSSRTRPRLCSLCTCLPLRSRPWGGGSGSARPRRRTPPWRRVTGRAAPTGTRRRARPSASTRRCSAC</sequence>
<feature type="compositionally biased region" description="Low complexity" evidence="4">
    <location>
        <begin position="461"/>
        <end position="471"/>
    </location>
</feature>
<keyword evidence="6" id="KW-1185">Reference proteome</keyword>
<evidence type="ECO:0000313" key="7">
    <source>
        <dbReference type="RefSeq" id="XP_070309220.1"/>
    </source>
</evidence>
<accession>A0ABM4H0X0</accession>
<evidence type="ECO:0000256" key="3">
    <source>
        <dbReference type="SAM" id="Coils"/>
    </source>
</evidence>
<reference evidence="6" key="1">
    <citation type="journal article" date="2022" name="J. Hered.">
        <title>A De Novo Chromosome-Level Genome Assembly of the White-Tailed Deer, Odocoileus Virginianus.</title>
        <authorList>
            <person name="London E.W."/>
            <person name="Roca A.L."/>
            <person name="Novakofski J.E."/>
            <person name="Mateus-Pinilla N.E."/>
        </authorList>
    </citation>
    <scope>NUCLEOTIDE SEQUENCE [LARGE SCALE GENOMIC DNA]</scope>
</reference>
<dbReference type="Pfam" id="PF00038">
    <property type="entry name" value="Filament"/>
    <property type="match status" value="1"/>
</dbReference>
<feature type="coiled-coil region" evidence="3">
    <location>
        <begin position="238"/>
        <end position="300"/>
    </location>
</feature>
<feature type="region of interest" description="Disordered" evidence="4">
    <location>
        <begin position="157"/>
        <end position="176"/>
    </location>
</feature>